<dbReference type="Proteomes" id="UP000825438">
    <property type="component" value="Chromosome III"/>
</dbReference>
<dbReference type="Gene3D" id="1.10.10.1740">
    <property type="entry name" value="Transmembrane protein 14-like"/>
    <property type="match status" value="1"/>
</dbReference>
<evidence type="ECO:0000256" key="4">
    <source>
        <dbReference type="ARBA" id="ARBA00022989"/>
    </source>
</evidence>
<sequence>MEHPAFTLSGLCVVGGTMGWARKGSVPSLAAGITFGAIYATAGYLLKNNRDWGLEIALGASTALLAAGIGRSIPTNFSKPVPLVLLGLGALSTAYYAKNSMMDTALSLPTVASETGLKAVGEAASTLGEVGETPGMTNGSEMSLDKARNVGGTMAKDMRIRNEMYEEGYNSKNETSLYIPSEV</sequence>
<name>A0A8F3AHP6_CANAR</name>
<evidence type="ECO:0000256" key="1">
    <source>
        <dbReference type="ARBA" id="ARBA00004370"/>
    </source>
</evidence>
<evidence type="ECO:0000256" key="5">
    <source>
        <dbReference type="ARBA" id="ARBA00023136"/>
    </source>
</evidence>
<dbReference type="PANTHER" id="PTHR12668:SF53">
    <property type="entry name" value="TMEM14 PROTEIN HOMOLOG YJR085C"/>
    <property type="match status" value="1"/>
</dbReference>
<keyword evidence="3 6" id="KW-0812">Transmembrane</keyword>
<accession>A0A8F3AHP6</accession>
<organism evidence="7">
    <name type="scientific">Candidozyma auris</name>
    <name type="common">Yeast</name>
    <name type="synonym">Candida auris</name>
    <dbReference type="NCBI Taxonomy" id="498019"/>
    <lineage>
        <taxon>Eukaryota</taxon>
        <taxon>Fungi</taxon>
        <taxon>Dikarya</taxon>
        <taxon>Ascomycota</taxon>
        <taxon>Saccharomycotina</taxon>
        <taxon>Pichiomycetes</taxon>
        <taxon>Metschnikowiaceae</taxon>
        <taxon>Candidozyma</taxon>
    </lineage>
</organism>
<evidence type="ECO:0000256" key="2">
    <source>
        <dbReference type="ARBA" id="ARBA00007590"/>
    </source>
</evidence>
<keyword evidence="4 6" id="KW-1133">Transmembrane helix</keyword>
<dbReference type="Pfam" id="PF03647">
    <property type="entry name" value="Tmemb_14"/>
    <property type="match status" value="1"/>
</dbReference>
<evidence type="ECO:0000256" key="3">
    <source>
        <dbReference type="ARBA" id="ARBA00022692"/>
    </source>
</evidence>
<evidence type="ECO:0000256" key="6">
    <source>
        <dbReference type="SAM" id="Phobius"/>
    </source>
</evidence>
<protein>
    <recommendedName>
        <fullName evidence="8">Transmembrane protein 14</fullName>
    </recommendedName>
</protein>
<proteinExistence type="inferred from homology"/>
<dbReference type="PANTHER" id="PTHR12668">
    <property type="entry name" value="TRANSMEMBRANE PROTEIN 14, 15"/>
    <property type="match status" value="1"/>
</dbReference>
<comment type="subcellular location">
    <subcellularLocation>
        <location evidence="1">Membrane</location>
    </subcellularLocation>
</comment>
<gene>
    <name evidence="7" type="ORF">CA7LBN_003239</name>
</gene>
<feature type="transmembrane region" description="Helical" evidence="6">
    <location>
        <begin position="80"/>
        <end position="97"/>
    </location>
</feature>
<dbReference type="InterPro" id="IPR044890">
    <property type="entry name" value="TMEM14_sf"/>
</dbReference>
<feature type="transmembrane region" description="Helical" evidence="6">
    <location>
        <begin position="29"/>
        <end position="46"/>
    </location>
</feature>
<reference evidence="7" key="1">
    <citation type="submission" date="2021-06" db="EMBL/GenBank/DDBJ databases">
        <title>Candida auris outbreak in lebanese hospital.</title>
        <authorList>
            <person name="Finianos M."/>
        </authorList>
    </citation>
    <scope>NUCLEOTIDE SEQUENCE</scope>
    <source>
        <strain evidence="7">CA7LBN</strain>
    </source>
</reference>
<comment type="similarity">
    <text evidence="2">Belongs to the TMEM14 family.</text>
</comment>
<dbReference type="AlphaFoldDB" id="A0A8F3AHP6"/>
<dbReference type="InterPro" id="IPR005349">
    <property type="entry name" value="TMEM14"/>
</dbReference>
<dbReference type="GO" id="GO:0016020">
    <property type="term" value="C:membrane"/>
    <property type="evidence" value="ECO:0007669"/>
    <property type="project" value="UniProtKB-SubCell"/>
</dbReference>
<keyword evidence="5 6" id="KW-0472">Membrane</keyword>
<evidence type="ECO:0000313" key="7">
    <source>
        <dbReference type="EMBL" id="QWW24405.1"/>
    </source>
</evidence>
<evidence type="ECO:0008006" key="8">
    <source>
        <dbReference type="Google" id="ProtNLM"/>
    </source>
</evidence>
<feature type="transmembrane region" description="Helical" evidence="6">
    <location>
        <begin position="53"/>
        <end position="74"/>
    </location>
</feature>
<dbReference type="EMBL" id="CP076751">
    <property type="protein sequence ID" value="QWW24405.1"/>
    <property type="molecule type" value="Genomic_DNA"/>
</dbReference>